<dbReference type="Gene3D" id="3.40.50.300">
    <property type="entry name" value="P-loop containing nucleotide triphosphate hydrolases"/>
    <property type="match status" value="2"/>
</dbReference>
<dbReference type="InterPro" id="IPR047187">
    <property type="entry name" value="SF1_C_Upf1"/>
</dbReference>
<dbReference type="InterPro" id="IPR045055">
    <property type="entry name" value="DNA2/NAM7-like"/>
</dbReference>
<evidence type="ECO:0000259" key="7">
    <source>
        <dbReference type="Pfam" id="PF13087"/>
    </source>
</evidence>
<dbReference type="FunFam" id="3.40.50.300:FF:000326">
    <property type="entry name" value="P-loop containing nucleoside triphosphate hydrolase"/>
    <property type="match status" value="1"/>
</dbReference>
<keyword evidence="4" id="KW-0067">ATP-binding</keyword>
<keyword evidence="3" id="KW-0347">Helicase</keyword>
<dbReference type="SUPFAM" id="SSF52540">
    <property type="entry name" value="P-loop containing nucleoside triphosphate hydrolases"/>
    <property type="match status" value="1"/>
</dbReference>
<dbReference type="AlphaFoldDB" id="A0A1D2AA04"/>
<feature type="region of interest" description="Disordered" evidence="5">
    <location>
        <begin position="27"/>
        <end position="49"/>
    </location>
</feature>
<dbReference type="PANTHER" id="PTHR10887:SF495">
    <property type="entry name" value="HELICASE SENATAXIN ISOFORM X1-RELATED"/>
    <property type="match status" value="1"/>
</dbReference>
<name>A0A1D2AA04_AUXPR</name>
<dbReference type="Pfam" id="PF13086">
    <property type="entry name" value="AAA_11"/>
    <property type="match status" value="1"/>
</dbReference>
<evidence type="ECO:0000256" key="4">
    <source>
        <dbReference type="ARBA" id="ARBA00022840"/>
    </source>
</evidence>
<keyword evidence="1" id="KW-0547">Nucleotide-binding</keyword>
<dbReference type="InterPro" id="IPR041677">
    <property type="entry name" value="DNA2/NAM7_AAA_11"/>
</dbReference>
<keyword evidence="2" id="KW-0378">Hydrolase</keyword>
<organism evidence="8">
    <name type="scientific">Auxenochlorella protothecoides</name>
    <name type="common">Green microalga</name>
    <name type="synonym">Chlorella protothecoides</name>
    <dbReference type="NCBI Taxonomy" id="3075"/>
    <lineage>
        <taxon>Eukaryota</taxon>
        <taxon>Viridiplantae</taxon>
        <taxon>Chlorophyta</taxon>
        <taxon>core chlorophytes</taxon>
        <taxon>Trebouxiophyceae</taxon>
        <taxon>Chlorellales</taxon>
        <taxon>Chlorellaceae</taxon>
        <taxon>Auxenochlorella</taxon>
    </lineage>
</organism>
<proteinExistence type="predicted"/>
<dbReference type="InterPro" id="IPR041679">
    <property type="entry name" value="DNA2/NAM7-like_C"/>
</dbReference>
<dbReference type="CDD" id="cd18808">
    <property type="entry name" value="SF1_C_Upf1"/>
    <property type="match status" value="1"/>
</dbReference>
<dbReference type="EMBL" id="GDKF01002595">
    <property type="protein sequence ID" value="JAT76027.1"/>
    <property type="molecule type" value="Transcribed_RNA"/>
</dbReference>
<dbReference type="GO" id="GO:0016787">
    <property type="term" value="F:hydrolase activity"/>
    <property type="evidence" value="ECO:0007669"/>
    <property type="project" value="UniProtKB-KW"/>
</dbReference>
<evidence type="ECO:0000256" key="5">
    <source>
        <dbReference type="SAM" id="MobiDB-lite"/>
    </source>
</evidence>
<feature type="domain" description="DNA2/NAM7 helicase helicase" evidence="6">
    <location>
        <begin position="13"/>
        <end position="122"/>
    </location>
</feature>
<dbReference type="GO" id="GO:0005694">
    <property type="term" value="C:chromosome"/>
    <property type="evidence" value="ECO:0007669"/>
    <property type="project" value="UniProtKB-ARBA"/>
</dbReference>
<evidence type="ECO:0000256" key="2">
    <source>
        <dbReference type="ARBA" id="ARBA00022801"/>
    </source>
</evidence>
<evidence type="ECO:0000256" key="1">
    <source>
        <dbReference type="ARBA" id="ARBA00022741"/>
    </source>
</evidence>
<dbReference type="GO" id="GO:0004386">
    <property type="term" value="F:helicase activity"/>
    <property type="evidence" value="ECO:0007669"/>
    <property type="project" value="UniProtKB-KW"/>
</dbReference>
<sequence length="362" mass="39041">MQTMREMLRGTQSSLASLNREKTELLERKNQAEARMKSSKGSASSRRPDLRAHALNQAEVVAGTLSALGADIFPPGLAFHAIICDEAAQAVEPAVLVPLAHGGARQVYLVGDPVQLPATVLSSRALAHGYSGSLFSRLQSAGYPVQVLDTQYRMHPAISAWPARFFYDAELVDGPDVHTLAAPFHAHRCFPPLAFFDCMEGMESRGSGGSLENREEAQLALKLCTELLGSYGGEVESLVLLAPYSAQVSAFKRHVSANAALKGRVECSTVDGYQGREADVVIFSSVRARAQYSRGGVGFLADARRQNVALTRAKRALWVVGRATTLQCSEPWAAFIDHCRAQGCVIPVLGSHDDLLHATLQT</sequence>
<evidence type="ECO:0000259" key="6">
    <source>
        <dbReference type="Pfam" id="PF13086"/>
    </source>
</evidence>
<reference evidence="8" key="1">
    <citation type="submission" date="2015-08" db="EMBL/GenBank/DDBJ databases">
        <authorList>
            <person name="Babu N.S."/>
            <person name="Beckwith C.J."/>
            <person name="Beseler K.G."/>
            <person name="Brison A."/>
            <person name="Carone J.V."/>
            <person name="Caskin T.P."/>
            <person name="Diamond M."/>
            <person name="Durham M.E."/>
            <person name="Foxe J.M."/>
            <person name="Go M."/>
            <person name="Henderson B.A."/>
            <person name="Jones I.B."/>
            <person name="McGettigan J.A."/>
            <person name="Micheletti S.J."/>
            <person name="Nasrallah M.E."/>
            <person name="Ortiz D."/>
            <person name="Piller C.R."/>
            <person name="Privatt S.R."/>
            <person name="Schneider S.L."/>
            <person name="Sharp S."/>
            <person name="Smith T.C."/>
            <person name="Stanton J.D."/>
            <person name="Ullery H.E."/>
            <person name="Wilson R.J."/>
            <person name="Serrano M.G."/>
            <person name="Buck G."/>
            <person name="Lee V."/>
            <person name="Wang Y."/>
            <person name="Carvalho R."/>
            <person name="Voegtly L."/>
            <person name="Shi R."/>
            <person name="Duckworth R."/>
            <person name="Johnson A."/>
            <person name="Loviza R."/>
            <person name="Walstead R."/>
            <person name="Shah Z."/>
            <person name="Kiflezghi M."/>
            <person name="Wade K."/>
            <person name="Ball S.L."/>
            <person name="Bradley K.W."/>
            <person name="Asai D.J."/>
            <person name="Bowman C.A."/>
            <person name="Russell D.A."/>
            <person name="Pope W.H."/>
            <person name="Jacobs-Sera D."/>
            <person name="Hendrix R.W."/>
            <person name="Hatfull G.F."/>
        </authorList>
    </citation>
    <scope>NUCLEOTIDE SEQUENCE</scope>
</reference>
<dbReference type="Pfam" id="PF13087">
    <property type="entry name" value="AAA_12"/>
    <property type="match status" value="1"/>
</dbReference>
<evidence type="ECO:0000256" key="3">
    <source>
        <dbReference type="ARBA" id="ARBA00022806"/>
    </source>
</evidence>
<feature type="compositionally biased region" description="Basic and acidic residues" evidence="5">
    <location>
        <begin position="27"/>
        <end position="36"/>
    </location>
</feature>
<protein>
    <submittedName>
        <fullName evidence="8">Uncharacterized protein</fullName>
    </submittedName>
</protein>
<dbReference type="GO" id="GO:0005524">
    <property type="term" value="F:ATP binding"/>
    <property type="evidence" value="ECO:0007669"/>
    <property type="project" value="UniProtKB-KW"/>
</dbReference>
<dbReference type="InterPro" id="IPR027417">
    <property type="entry name" value="P-loop_NTPase"/>
</dbReference>
<gene>
    <name evidence="8" type="ORF">g.63235</name>
</gene>
<accession>A0A1D2AA04</accession>
<evidence type="ECO:0000313" key="8">
    <source>
        <dbReference type="EMBL" id="JAT76027.1"/>
    </source>
</evidence>
<dbReference type="PANTHER" id="PTHR10887">
    <property type="entry name" value="DNA2/NAM7 HELICASE FAMILY"/>
    <property type="match status" value="1"/>
</dbReference>
<feature type="domain" description="DNA2/NAM7 helicase-like C-terminal" evidence="7">
    <location>
        <begin position="130"/>
        <end position="323"/>
    </location>
</feature>